<dbReference type="SUPFAM" id="SSF57959">
    <property type="entry name" value="Leucine zipper domain"/>
    <property type="match status" value="1"/>
</dbReference>
<dbReference type="PANTHER" id="PTHR46391:SF13">
    <property type="entry name" value="ACTIVATOR OF SPOMIN LUC3"/>
    <property type="match status" value="1"/>
</dbReference>
<evidence type="ECO:0000256" key="4">
    <source>
        <dbReference type="SAM" id="MobiDB-lite"/>
    </source>
</evidence>
<evidence type="ECO:0000256" key="3">
    <source>
        <dbReference type="ARBA" id="ARBA00023242"/>
    </source>
</evidence>
<dbReference type="Proteomes" id="UP001293593">
    <property type="component" value="Unassembled WGS sequence"/>
</dbReference>
<sequence>MAISLRKIGTSSSAKLEEPSTKLSLEMIGSSFQSKMVTVVDDHRDKKKMPMNNNNPVPHIDLTLEDDDDDDDDDLPVQKKVIEVGGGSSSRGGNEGRRAIPLAPNSRRSVQEIMERRRINRVISNRLSAKRSRVKKNEYVAEMERQAKHLETKINMLHPQVLAFQHHRRLLLIEQNEMKFRMALVEHDRLLKERKTEKMKEEIMRLLEFKKRQEQIRAEEMKTWGADISLMSPNPDPADPSKPTVIASTSSPVKG</sequence>
<dbReference type="Pfam" id="PF00170">
    <property type="entry name" value="bZIP_1"/>
    <property type="match status" value="1"/>
</dbReference>
<dbReference type="InterPro" id="IPR052483">
    <property type="entry name" value="bZIP_transcription_regulators"/>
</dbReference>
<evidence type="ECO:0000259" key="5">
    <source>
        <dbReference type="PROSITE" id="PS50217"/>
    </source>
</evidence>
<dbReference type="GO" id="GO:0003700">
    <property type="term" value="F:DNA-binding transcription factor activity"/>
    <property type="evidence" value="ECO:0007669"/>
    <property type="project" value="InterPro"/>
</dbReference>
<feature type="compositionally biased region" description="Acidic residues" evidence="4">
    <location>
        <begin position="63"/>
        <end position="75"/>
    </location>
</feature>
<feature type="region of interest" description="Disordered" evidence="4">
    <location>
        <begin position="41"/>
        <end position="75"/>
    </location>
</feature>
<proteinExistence type="predicted"/>
<dbReference type="InterPro" id="IPR004827">
    <property type="entry name" value="bZIP"/>
</dbReference>
<dbReference type="GO" id="GO:0045893">
    <property type="term" value="P:positive regulation of DNA-templated transcription"/>
    <property type="evidence" value="ECO:0007669"/>
    <property type="project" value="TreeGrafter"/>
</dbReference>
<dbReference type="GO" id="GO:0005634">
    <property type="term" value="C:nucleus"/>
    <property type="evidence" value="ECO:0007669"/>
    <property type="project" value="TreeGrafter"/>
</dbReference>
<keyword evidence="1" id="KW-0805">Transcription regulation</keyword>
<feature type="region of interest" description="Disordered" evidence="4">
    <location>
        <begin position="1"/>
        <end position="21"/>
    </location>
</feature>
<evidence type="ECO:0000313" key="6">
    <source>
        <dbReference type="EMBL" id="KAK4274833.1"/>
    </source>
</evidence>
<name>A0AAE1JSH8_9FABA</name>
<comment type="caution">
    <text evidence="6">The sequence shown here is derived from an EMBL/GenBank/DDBJ whole genome shotgun (WGS) entry which is preliminary data.</text>
</comment>
<feature type="domain" description="BZIP" evidence="5">
    <location>
        <begin position="115"/>
        <end position="161"/>
    </location>
</feature>
<organism evidence="6 7">
    <name type="scientific">Acacia crassicarpa</name>
    <name type="common">northern wattle</name>
    <dbReference type="NCBI Taxonomy" id="499986"/>
    <lineage>
        <taxon>Eukaryota</taxon>
        <taxon>Viridiplantae</taxon>
        <taxon>Streptophyta</taxon>
        <taxon>Embryophyta</taxon>
        <taxon>Tracheophyta</taxon>
        <taxon>Spermatophyta</taxon>
        <taxon>Magnoliopsida</taxon>
        <taxon>eudicotyledons</taxon>
        <taxon>Gunneridae</taxon>
        <taxon>Pentapetalae</taxon>
        <taxon>rosids</taxon>
        <taxon>fabids</taxon>
        <taxon>Fabales</taxon>
        <taxon>Fabaceae</taxon>
        <taxon>Caesalpinioideae</taxon>
        <taxon>mimosoid clade</taxon>
        <taxon>Acacieae</taxon>
        <taxon>Acacia</taxon>
    </lineage>
</organism>
<dbReference type="AlphaFoldDB" id="A0AAE1JSH8"/>
<dbReference type="SMART" id="SM00338">
    <property type="entry name" value="BRLZ"/>
    <property type="match status" value="1"/>
</dbReference>
<dbReference type="PANTHER" id="PTHR46391">
    <property type="entry name" value="BASIC LEUCINE ZIPPER 34"/>
    <property type="match status" value="1"/>
</dbReference>
<protein>
    <recommendedName>
        <fullName evidence="5">BZIP domain-containing protein</fullName>
    </recommendedName>
</protein>
<dbReference type="Gene3D" id="1.20.5.170">
    <property type="match status" value="1"/>
</dbReference>
<evidence type="ECO:0000313" key="7">
    <source>
        <dbReference type="Proteomes" id="UP001293593"/>
    </source>
</evidence>
<dbReference type="PROSITE" id="PS50217">
    <property type="entry name" value="BZIP"/>
    <property type="match status" value="1"/>
</dbReference>
<reference evidence="6" key="1">
    <citation type="submission" date="2023-10" db="EMBL/GenBank/DDBJ databases">
        <title>Chromosome-level genome of the transformable northern wattle, Acacia crassicarpa.</title>
        <authorList>
            <person name="Massaro I."/>
            <person name="Sinha N.R."/>
            <person name="Poethig S."/>
            <person name="Leichty A.R."/>
        </authorList>
    </citation>
    <scope>NUCLEOTIDE SEQUENCE</scope>
    <source>
        <strain evidence="6">Acra3RX</strain>
        <tissue evidence="6">Leaf</tissue>
    </source>
</reference>
<feature type="region of interest" description="Disordered" evidence="4">
    <location>
        <begin position="227"/>
        <end position="255"/>
    </location>
</feature>
<evidence type="ECO:0000256" key="1">
    <source>
        <dbReference type="ARBA" id="ARBA00023015"/>
    </source>
</evidence>
<keyword evidence="3" id="KW-0539">Nucleus</keyword>
<keyword evidence="7" id="KW-1185">Reference proteome</keyword>
<dbReference type="InterPro" id="IPR046347">
    <property type="entry name" value="bZIP_sf"/>
</dbReference>
<dbReference type="EMBL" id="JAWXYG010000004">
    <property type="protein sequence ID" value="KAK4274833.1"/>
    <property type="molecule type" value="Genomic_DNA"/>
</dbReference>
<gene>
    <name evidence="6" type="ORF">QN277_018003</name>
</gene>
<evidence type="ECO:0000256" key="2">
    <source>
        <dbReference type="ARBA" id="ARBA00023163"/>
    </source>
</evidence>
<keyword evidence="2" id="KW-0804">Transcription</keyword>
<accession>A0AAE1JSH8</accession>
<dbReference type="PROSITE" id="PS00036">
    <property type="entry name" value="BZIP_BASIC"/>
    <property type="match status" value="1"/>
</dbReference>
<dbReference type="GO" id="GO:0003677">
    <property type="term" value="F:DNA binding"/>
    <property type="evidence" value="ECO:0007669"/>
    <property type="project" value="TreeGrafter"/>
</dbReference>
<feature type="compositionally biased region" description="Polar residues" evidence="4">
    <location>
        <begin position="246"/>
        <end position="255"/>
    </location>
</feature>